<sequence length="492" mass="55132">MDTKSEFESTETPEVPVWDDNSLDPLKWSPKKKNLILAVMCYMSFLTDFLAGIGVPMMLPQSKEWGISLVDAARSMTGNTFTQGIGSLIAVPFAQRYGYLPVMFWSTLATVLLTMVCAVVPTWIGFVAVRILQGFFSTAAQVLGLTIIQEIYFFEEKVSKINIWGWSVLVGPYAGPFISSFMLRSLTWREAFWMFSGFVAVGLIAIIVMMEETAYDRETPTNNPDRPAGHWKRKMYSLIGITGSRMKGRKTLLQGSMEVWRVFIQPQFLLVWLFHGLTYCWSVGINGTLVTFITPPVSKGGYGFDTTALGLIYLSPIIAVITGEILGHFINESLQQRTIRRLKGRFSPESRLIALVPSVLSMCFGISLLGWALWLHWHWFAVALFWAIFVCAAMCSTVVISAYLLDCFPNDSVPVAALLNFTRVMFGFLVPIFQKDWSSAVGASWSFTTQGIICVVVYGLVVVVQLKGAEWRKKTDMCPDEIIVKRVDSIES</sequence>
<protein>
    <submittedName>
        <fullName evidence="7">Similar to Uncharacterized transporter C1348.05 acc. no. Q9P3V5</fullName>
    </submittedName>
</protein>
<feature type="domain" description="Major facilitator superfamily (MFS) profile" evidence="6">
    <location>
        <begin position="36"/>
        <end position="469"/>
    </location>
</feature>
<gene>
    <name evidence="7" type="ORF">PCON_07979</name>
</gene>
<name>U4L0T4_PYROM</name>
<dbReference type="AlphaFoldDB" id="U4L0T4"/>
<evidence type="ECO:0000259" key="6">
    <source>
        <dbReference type="PROSITE" id="PS50850"/>
    </source>
</evidence>
<evidence type="ECO:0000256" key="2">
    <source>
        <dbReference type="ARBA" id="ARBA00022692"/>
    </source>
</evidence>
<dbReference type="GO" id="GO:0022857">
    <property type="term" value="F:transmembrane transporter activity"/>
    <property type="evidence" value="ECO:0007669"/>
    <property type="project" value="InterPro"/>
</dbReference>
<feature type="transmembrane region" description="Helical" evidence="5">
    <location>
        <begin position="269"/>
        <end position="293"/>
    </location>
</feature>
<dbReference type="Proteomes" id="UP000018144">
    <property type="component" value="Unassembled WGS sequence"/>
</dbReference>
<dbReference type="Gene3D" id="1.20.1250.20">
    <property type="entry name" value="MFS general substrate transporter like domains"/>
    <property type="match status" value="1"/>
</dbReference>
<dbReference type="Pfam" id="PF07690">
    <property type="entry name" value="MFS_1"/>
    <property type="match status" value="1"/>
</dbReference>
<comment type="subcellular location">
    <subcellularLocation>
        <location evidence="1">Membrane</location>
        <topology evidence="1">Multi-pass membrane protein</topology>
    </subcellularLocation>
</comment>
<dbReference type="OrthoDB" id="2533084at2759"/>
<evidence type="ECO:0000256" key="4">
    <source>
        <dbReference type="ARBA" id="ARBA00023136"/>
    </source>
</evidence>
<keyword evidence="2 5" id="KW-0812">Transmembrane</keyword>
<organism evidence="7 8">
    <name type="scientific">Pyronema omphalodes (strain CBS 100304)</name>
    <name type="common">Pyronema confluens</name>
    <dbReference type="NCBI Taxonomy" id="1076935"/>
    <lineage>
        <taxon>Eukaryota</taxon>
        <taxon>Fungi</taxon>
        <taxon>Dikarya</taxon>
        <taxon>Ascomycota</taxon>
        <taxon>Pezizomycotina</taxon>
        <taxon>Pezizomycetes</taxon>
        <taxon>Pezizales</taxon>
        <taxon>Pyronemataceae</taxon>
        <taxon>Pyronema</taxon>
    </lineage>
</organism>
<dbReference type="PANTHER" id="PTHR23502">
    <property type="entry name" value="MAJOR FACILITATOR SUPERFAMILY"/>
    <property type="match status" value="1"/>
</dbReference>
<keyword evidence="8" id="KW-1185">Reference proteome</keyword>
<feature type="transmembrane region" description="Helical" evidence="5">
    <location>
        <begin position="35"/>
        <end position="59"/>
    </location>
</feature>
<dbReference type="PANTHER" id="PTHR23502:SF22">
    <property type="entry name" value="MAJOR FACILITATOR SUPERFAMILY (MFS) PROFILE DOMAIN-CONTAINING PROTEIN"/>
    <property type="match status" value="1"/>
</dbReference>
<feature type="transmembrane region" description="Helical" evidence="5">
    <location>
        <begin position="102"/>
        <end position="129"/>
    </location>
</feature>
<dbReference type="OMA" id="LATAIWC"/>
<evidence type="ECO:0000313" key="8">
    <source>
        <dbReference type="Proteomes" id="UP000018144"/>
    </source>
</evidence>
<feature type="transmembrane region" description="Helical" evidence="5">
    <location>
        <begin position="313"/>
        <end position="331"/>
    </location>
</feature>
<evidence type="ECO:0000313" key="7">
    <source>
        <dbReference type="EMBL" id="CCX08386.1"/>
    </source>
</evidence>
<proteinExistence type="predicted"/>
<dbReference type="InterPro" id="IPR020846">
    <property type="entry name" value="MFS_dom"/>
</dbReference>
<dbReference type="GO" id="GO:0005886">
    <property type="term" value="C:plasma membrane"/>
    <property type="evidence" value="ECO:0007669"/>
    <property type="project" value="TreeGrafter"/>
</dbReference>
<keyword evidence="3 5" id="KW-1133">Transmembrane helix</keyword>
<feature type="transmembrane region" description="Helical" evidence="5">
    <location>
        <begin position="191"/>
        <end position="210"/>
    </location>
</feature>
<feature type="transmembrane region" description="Helical" evidence="5">
    <location>
        <begin position="445"/>
        <end position="464"/>
    </location>
</feature>
<accession>U4L0T4</accession>
<feature type="transmembrane region" description="Helical" evidence="5">
    <location>
        <begin position="380"/>
        <end position="405"/>
    </location>
</feature>
<dbReference type="EMBL" id="HF935410">
    <property type="protein sequence ID" value="CCX08386.1"/>
    <property type="molecule type" value="Genomic_DNA"/>
</dbReference>
<dbReference type="InterPro" id="IPR011701">
    <property type="entry name" value="MFS"/>
</dbReference>
<keyword evidence="4 5" id="KW-0472">Membrane</keyword>
<feature type="transmembrane region" description="Helical" evidence="5">
    <location>
        <begin position="412"/>
        <end position="433"/>
    </location>
</feature>
<feature type="transmembrane region" description="Helical" evidence="5">
    <location>
        <begin position="161"/>
        <end position="179"/>
    </location>
</feature>
<reference evidence="7 8" key="1">
    <citation type="journal article" date="2013" name="PLoS Genet.">
        <title>The genome and development-dependent transcriptomes of Pyronema confluens: a window into fungal evolution.</title>
        <authorList>
            <person name="Traeger S."/>
            <person name="Altegoer F."/>
            <person name="Freitag M."/>
            <person name="Gabaldon T."/>
            <person name="Kempken F."/>
            <person name="Kumar A."/>
            <person name="Marcet-Houben M."/>
            <person name="Poggeler S."/>
            <person name="Stajich J.E."/>
            <person name="Nowrousian M."/>
        </authorList>
    </citation>
    <scope>NUCLEOTIDE SEQUENCE [LARGE SCALE GENOMIC DNA]</scope>
    <source>
        <strain evidence="8">CBS 100304</strain>
        <tissue evidence="7">Vegetative mycelium</tissue>
    </source>
</reference>
<dbReference type="SUPFAM" id="SSF103473">
    <property type="entry name" value="MFS general substrate transporter"/>
    <property type="match status" value="1"/>
</dbReference>
<evidence type="ECO:0000256" key="5">
    <source>
        <dbReference type="SAM" id="Phobius"/>
    </source>
</evidence>
<dbReference type="PROSITE" id="PS50850">
    <property type="entry name" value="MFS"/>
    <property type="match status" value="1"/>
</dbReference>
<dbReference type="STRING" id="1076935.U4L0T4"/>
<evidence type="ECO:0000256" key="1">
    <source>
        <dbReference type="ARBA" id="ARBA00004141"/>
    </source>
</evidence>
<dbReference type="InterPro" id="IPR036259">
    <property type="entry name" value="MFS_trans_sf"/>
</dbReference>
<dbReference type="eggNOG" id="KOG0255">
    <property type="taxonomic scope" value="Eukaryota"/>
</dbReference>
<evidence type="ECO:0000256" key="3">
    <source>
        <dbReference type="ARBA" id="ARBA00022989"/>
    </source>
</evidence>
<feature type="transmembrane region" description="Helical" evidence="5">
    <location>
        <begin position="352"/>
        <end position="374"/>
    </location>
</feature>